<dbReference type="PROSITE" id="PS51257">
    <property type="entry name" value="PROKAR_LIPOPROTEIN"/>
    <property type="match status" value="1"/>
</dbReference>
<feature type="signal peptide" evidence="1">
    <location>
        <begin position="1"/>
        <end position="20"/>
    </location>
</feature>
<evidence type="ECO:0000256" key="1">
    <source>
        <dbReference type="SAM" id="SignalP"/>
    </source>
</evidence>
<reference evidence="3" key="1">
    <citation type="submission" date="2017-05" db="EMBL/GenBank/DDBJ databases">
        <title>The Genome Sequence of Enterococcus sp. 4G2_DIV0659.</title>
        <authorList>
            <consortium name="The Broad Institute Genomics Platform"/>
            <consortium name="The Broad Institute Genomic Center for Infectious Diseases"/>
            <person name="Earl A."/>
            <person name="Manson A."/>
            <person name="Schwartman J."/>
            <person name="Gilmore M."/>
            <person name="Abouelleil A."/>
            <person name="Cao P."/>
            <person name="Chapman S."/>
            <person name="Cusick C."/>
            <person name="Shea T."/>
            <person name="Young S."/>
            <person name="Neafsey D."/>
            <person name="Nusbaum C."/>
            <person name="Birren B."/>
        </authorList>
    </citation>
    <scope>NUCLEOTIDE SEQUENCE [LARGE SCALE GENOMIC DNA]</scope>
    <source>
        <strain evidence="3">4G2_DIV0659</strain>
    </source>
</reference>
<keyword evidence="4" id="KW-1185">Reference proteome</keyword>
<reference evidence="2 4" key="2">
    <citation type="submission" date="2018-07" db="EMBL/GenBank/DDBJ databases">
        <title>The Genome Sequence of Enterococcus sp. DIV0659b.</title>
        <authorList>
            <consortium name="The Broad Institute Genomics Platform"/>
            <consortium name="The Broad Institute Genomic Center for Infectious Diseases"/>
            <person name="Earl A."/>
            <person name="Manson A."/>
            <person name="Schwartman J."/>
            <person name="Gilmore M."/>
            <person name="Abouelleil A."/>
            <person name="Cao P."/>
            <person name="Chapman S."/>
            <person name="Cusick C."/>
            <person name="Shea T."/>
            <person name="Young S."/>
            <person name="Neafsey D."/>
            <person name="Nusbaum C."/>
            <person name="Birren B."/>
        </authorList>
    </citation>
    <scope>NUCLEOTIDE SEQUENCE [LARGE SCALE GENOMIC DNA]</scope>
    <source>
        <strain evidence="2 4">4G2_DIV0659</strain>
    </source>
</reference>
<feature type="chain" id="PRO_5039712965" description="Lipoprotein" evidence="1">
    <location>
        <begin position="21"/>
        <end position="129"/>
    </location>
</feature>
<proteinExistence type="predicted"/>
<accession>A0A242CEX5</accession>
<name>A0A242CEX5_9ENTE</name>
<sequence>MKKFCLVGIMLLLLVGCSKMSSHTEKKYEEEVFIDLKFQDTKLIIKNNTKDSITILDSETEFSTKKNNKWVPIDETHGLLALTTNILGDDETELDLAERLSRIKEKEVKVTIHYEIEQKEREKSIVYVK</sequence>
<dbReference type="AlphaFoldDB" id="A0A242CEX5"/>
<evidence type="ECO:0000313" key="3">
    <source>
        <dbReference type="EMBL" id="OTO08787.1"/>
    </source>
</evidence>
<dbReference type="EMBL" id="NGLE02000001">
    <property type="protein sequence ID" value="MEI5994312.1"/>
    <property type="molecule type" value="Genomic_DNA"/>
</dbReference>
<dbReference type="STRING" id="1834181.A5880_001787"/>
<evidence type="ECO:0008006" key="5">
    <source>
        <dbReference type="Google" id="ProtNLM"/>
    </source>
</evidence>
<evidence type="ECO:0000313" key="2">
    <source>
        <dbReference type="EMBL" id="MEI5994312.1"/>
    </source>
</evidence>
<dbReference type="Proteomes" id="UP000195139">
    <property type="component" value="Unassembled WGS sequence"/>
</dbReference>
<gene>
    <name evidence="3" type="ORF">A5880_001787</name>
    <name evidence="2" type="ORF">A5880_001870</name>
</gene>
<evidence type="ECO:0000313" key="4">
    <source>
        <dbReference type="Proteomes" id="UP000195139"/>
    </source>
</evidence>
<dbReference type="RefSeq" id="WP_086330700.1">
    <property type="nucleotide sequence ID" value="NZ_NGLE02000001.1"/>
</dbReference>
<organism evidence="3">
    <name type="scientific">Candidatus Enterococcus mansonii</name>
    <dbReference type="NCBI Taxonomy" id="1834181"/>
    <lineage>
        <taxon>Bacteria</taxon>
        <taxon>Bacillati</taxon>
        <taxon>Bacillota</taxon>
        <taxon>Bacilli</taxon>
        <taxon>Lactobacillales</taxon>
        <taxon>Enterococcaceae</taxon>
        <taxon>Enterococcus</taxon>
    </lineage>
</organism>
<comment type="caution">
    <text evidence="3">The sequence shown here is derived from an EMBL/GenBank/DDBJ whole genome shotgun (WGS) entry which is preliminary data.</text>
</comment>
<dbReference type="OrthoDB" id="2192532at2"/>
<protein>
    <recommendedName>
        <fullName evidence="5">Lipoprotein</fullName>
    </recommendedName>
</protein>
<keyword evidence="1" id="KW-0732">Signal</keyword>
<dbReference type="EMBL" id="NGLE01000002">
    <property type="protein sequence ID" value="OTO08787.1"/>
    <property type="molecule type" value="Genomic_DNA"/>
</dbReference>